<comment type="similarity">
    <text evidence="1">Belongs to the CoA-transferase III family.</text>
</comment>
<dbReference type="EMBL" id="JAPVEA010000007">
    <property type="protein sequence ID" value="KAJ5444268.1"/>
    <property type="molecule type" value="Genomic_DNA"/>
</dbReference>
<dbReference type="RefSeq" id="XP_056764348.1">
    <property type="nucleotide sequence ID" value="XM_056911522.1"/>
</dbReference>
<dbReference type="InterPro" id="IPR044855">
    <property type="entry name" value="CoA-Trfase_III_dom3_sf"/>
</dbReference>
<dbReference type="GO" id="GO:0005739">
    <property type="term" value="C:mitochondrion"/>
    <property type="evidence" value="ECO:0007669"/>
    <property type="project" value="TreeGrafter"/>
</dbReference>
<keyword evidence="2" id="KW-0808">Transferase</keyword>
<gene>
    <name evidence="4" type="ORF">N7458_008140</name>
</gene>
<dbReference type="AlphaFoldDB" id="A0AAD6G1J1"/>
<dbReference type="Proteomes" id="UP001213681">
    <property type="component" value="Unassembled WGS sequence"/>
</dbReference>
<sequence length="446" mass="48493">MNCLLLSRVALVARATPTLARPGNLYFPRCLATAAKSSSTNKLPLAGVRVLDMSRVLAGPYCTQILGDLGAEIIKIEHPVRGDDTRAWGPPFAAYTDGRTGNGESAYYLSVNRNKKSLGLSFAHPEGVEIIQQLARDCDVLVENYLPGSLKKYNLDYASIRKINPRLVYTSITGYGQTGPYSNRPGFDVMVEAEFGLMHLTGTRDGPPVKVGVAVTDLTTGLYACNSIMAALLARANTGEGQHLDVCLSDCQVATLANMGESVLISGKKDSGRWGTAHPSVVPYQGFKTADGDIFVGGANDRLFSILCERIGKPEWKDDARFMTNNDRVTNRAELEPLIEAELMKRTTRRWQEIFEGSGLPYAAVNDIQGTMNHEHVQARGMVQVIDHPACGPIKVISPPVKYSNAEPSIRSPPPLLGEHTDELLRGVVGLSEERIEELKKKGVVA</sequence>
<feature type="chain" id="PRO_5042100809" evidence="3">
    <location>
        <begin position="21"/>
        <end position="446"/>
    </location>
</feature>
<dbReference type="Gene3D" id="3.40.50.10540">
    <property type="entry name" value="Crotonobetainyl-coa:carnitine coa-transferase, domain 1"/>
    <property type="match status" value="1"/>
</dbReference>
<dbReference type="SUPFAM" id="SSF89796">
    <property type="entry name" value="CoA-transferase family III (CaiB/BaiF)"/>
    <property type="match status" value="1"/>
</dbReference>
<keyword evidence="5" id="KW-1185">Reference proteome</keyword>
<reference evidence="4" key="1">
    <citation type="submission" date="2022-12" db="EMBL/GenBank/DDBJ databases">
        <authorList>
            <person name="Petersen C."/>
        </authorList>
    </citation>
    <scope>NUCLEOTIDE SEQUENCE</scope>
    <source>
        <strain evidence="4">IBT 16125</strain>
    </source>
</reference>
<evidence type="ECO:0000256" key="2">
    <source>
        <dbReference type="ARBA" id="ARBA00022679"/>
    </source>
</evidence>
<comment type="caution">
    <text evidence="4">The sequence shown here is derived from an EMBL/GenBank/DDBJ whole genome shotgun (WGS) entry which is preliminary data.</text>
</comment>
<evidence type="ECO:0000313" key="5">
    <source>
        <dbReference type="Proteomes" id="UP001213681"/>
    </source>
</evidence>
<dbReference type="GeneID" id="81601765"/>
<dbReference type="Gene3D" id="3.30.1540.10">
    <property type="entry name" value="formyl-coa transferase, domain 3"/>
    <property type="match status" value="1"/>
</dbReference>
<dbReference type="Pfam" id="PF02515">
    <property type="entry name" value="CoA_transf_3"/>
    <property type="match status" value="1"/>
</dbReference>
<feature type="signal peptide" evidence="3">
    <location>
        <begin position="1"/>
        <end position="20"/>
    </location>
</feature>
<dbReference type="InterPro" id="IPR050483">
    <property type="entry name" value="CoA-transferase_III_domain"/>
</dbReference>
<dbReference type="InterPro" id="IPR003673">
    <property type="entry name" value="CoA-Trfase_fam_III"/>
</dbReference>
<dbReference type="PANTHER" id="PTHR48207:SF3">
    <property type="entry name" value="SUCCINATE--HYDROXYMETHYLGLUTARATE COA-TRANSFERASE"/>
    <property type="match status" value="1"/>
</dbReference>
<protein>
    <submittedName>
        <fullName evidence="4">Alpha methylacyl-CoA racemase</fullName>
    </submittedName>
</protein>
<dbReference type="PANTHER" id="PTHR48207">
    <property type="entry name" value="SUCCINATE--HYDROXYMETHYLGLUTARATE COA-TRANSFERASE"/>
    <property type="match status" value="1"/>
</dbReference>
<proteinExistence type="inferred from homology"/>
<name>A0AAD6G1J1_9EURO</name>
<accession>A0AAD6G1J1</accession>
<evidence type="ECO:0000313" key="4">
    <source>
        <dbReference type="EMBL" id="KAJ5444268.1"/>
    </source>
</evidence>
<keyword evidence="3" id="KW-0732">Signal</keyword>
<evidence type="ECO:0000256" key="3">
    <source>
        <dbReference type="SAM" id="SignalP"/>
    </source>
</evidence>
<dbReference type="GO" id="GO:0047369">
    <property type="term" value="F:succinate-hydroxymethylglutarate CoA-transferase activity"/>
    <property type="evidence" value="ECO:0007669"/>
    <property type="project" value="TreeGrafter"/>
</dbReference>
<organism evidence="4 5">
    <name type="scientific">Penicillium daleae</name>
    <dbReference type="NCBI Taxonomy" id="63821"/>
    <lineage>
        <taxon>Eukaryota</taxon>
        <taxon>Fungi</taxon>
        <taxon>Dikarya</taxon>
        <taxon>Ascomycota</taxon>
        <taxon>Pezizomycotina</taxon>
        <taxon>Eurotiomycetes</taxon>
        <taxon>Eurotiomycetidae</taxon>
        <taxon>Eurotiales</taxon>
        <taxon>Aspergillaceae</taxon>
        <taxon>Penicillium</taxon>
    </lineage>
</organism>
<evidence type="ECO:0000256" key="1">
    <source>
        <dbReference type="ARBA" id="ARBA00008383"/>
    </source>
</evidence>
<reference evidence="4" key="2">
    <citation type="journal article" date="2023" name="IMA Fungus">
        <title>Comparative genomic study of the Penicillium genus elucidates a diverse pangenome and 15 lateral gene transfer events.</title>
        <authorList>
            <person name="Petersen C."/>
            <person name="Sorensen T."/>
            <person name="Nielsen M.R."/>
            <person name="Sondergaard T.E."/>
            <person name="Sorensen J.L."/>
            <person name="Fitzpatrick D.A."/>
            <person name="Frisvad J.C."/>
            <person name="Nielsen K.L."/>
        </authorList>
    </citation>
    <scope>NUCLEOTIDE SEQUENCE</scope>
    <source>
        <strain evidence="4">IBT 16125</strain>
    </source>
</reference>
<dbReference type="InterPro" id="IPR023606">
    <property type="entry name" value="CoA-Trfase_III_dom_1_sf"/>
</dbReference>